<dbReference type="PROSITE" id="PS51420">
    <property type="entry name" value="RHO"/>
    <property type="match status" value="1"/>
</dbReference>
<dbReference type="PROSITE" id="PS51421">
    <property type="entry name" value="RAS"/>
    <property type="match status" value="1"/>
</dbReference>
<dbReference type="PANTHER" id="PTHR24070">
    <property type="entry name" value="RAS, DI-RAS, AND RHEB FAMILY MEMBERS OF SMALL GTPASE SUPERFAMILY"/>
    <property type="match status" value="1"/>
</dbReference>
<dbReference type="SMART" id="SM00174">
    <property type="entry name" value="RHO"/>
    <property type="match status" value="1"/>
</dbReference>
<comment type="similarity">
    <text evidence="1">Belongs to the small GTPase superfamily. Ras family.</text>
</comment>
<feature type="compositionally biased region" description="Basic and acidic residues" evidence="4">
    <location>
        <begin position="199"/>
        <end position="212"/>
    </location>
</feature>
<dbReference type="Pfam" id="PF00071">
    <property type="entry name" value="Ras"/>
    <property type="match status" value="1"/>
</dbReference>
<dbReference type="InParanoid" id="A0A2J6SW88"/>
<dbReference type="PRINTS" id="PR00449">
    <property type="entry name" value="RASTRNSFRMNG"/>
</dbReference>
<gene>
    <name evidence="5" type="ORF">K444DRAFT_95582</name>
</gene>
<keyword evidence="2" id="KW-0547">Nucleotide-binding</keyword>
<dbReference type="Gene3D" id="3.40.50.300">
    <property type="entry name" value="P-loop containing nucleotide triphosphate hydrolases"/>
    <property type="match status" value="1"/>
</dbReference>
<dbReference type="Proteomes" id="UP000235371">
    <property type="component" value="Unassembled WGS sequence"/>
</dbReference>
<dbReference type="InterPro" id="IPR001806">
    <property type="entry name" value="Small_GTPase"/>
</dbReference>
<keyword evidence="3" id="KW-0342">GTP-binding</keyword>
<feature type="region of interest" description="Disordered" evidence="4">
    <location>
        <begin position="193"/>
        <end position="213"/>
    </location>
</feature>
<proteinExistence type="inferred from homology"/>
<dbReference type="OrthoDB" id="5976022at2759"/>
<dbReference type="STRING" id="1095630.A0A2J6SW88"/>
<dbReference type="GeneID" id="36596910"/>
<protein>
    <submittedName>
        <fullName evidence="5">Ras-domain-containing protein</fullName>
    </submittedName>
</protein>
<evidence type="ECO:0000313" key="6">
    <source>
        <dbReference type="Proteomes" id="UP000235371"/>
    </source>
</evidence>
<sequence length="230" mass="26619">MVLYKLVVLGDGNVGKTGLIMQFALHQFVDIYDPTIEDSYRKQAVIDGQLCMLEILDTTGQEEYTALRDQWIRDGEGFVLVYSIDDRSSFTRIKSFHDQVRRIKGSTTLTHDSLSKHEEDIELQLNPLDFPVMLVGHNCDRLAEREVSKEEGQALARELGCAFLEASAKNCINVEKTFYDPVRMLRRQRLQNAVQTQRESQREDKFPQEGPKRAISLFDIIRRRNRGRRP</sequence>
<dbReference type="GO" id="GO:0005525">
    <property type="term" value="F:GTP binding"/>
    <property type="evidence" value="ECO:0007669"/>
    <property type="project" value="UniProtKB-KW"/>
</dbReference>
<name>A0A2J6SW88_9HELO</name>
<dbReference type="SMART" id="SM00173">
    <property type="entry name" value="RAS"/>
    <property type="match status" value="1"/>
</dbReference>
<dbReference type="RefSeq" id="XP_024731948.1">
    <property type="nucleotide sequence ID" value="XM_024888834.1"/>
</dbReference>
<evidence type="ECO:0000256" key="4">
    <source>
        <dbReference type="SAM" id="MobiDB-lite"/>
    </source>
</evidence>
<dbReference type="SUPFAM" id="SSF52540">
    <property type="entry name" value="P-loop containing nucleoside triphosphate hydrolases"/>
    <property type="match status" value="1"/>
</dbReference>
<dbReference type="NCBIfam" id="TIGR00231">
    <property type="entry name" value="small_GTP"/>
    <property type="match status" value="1"/>
</dbReference>
<dbReference type="PROSITE" id="PS51419">
    <property type="entry name" value="RAB"/>
    <property type="match status" value="1"/>
</dbReference>
<dbReference type="GO" id="GO:0003924">
    <property type="term" value="F:GTPase activity"/>
    <property type="evidence" value="ECO:0007669"/>
    <property type="project" value="InterPro"/>
</dbReference>
<accession>A0A2J6SW88</accession>
<dbReference type="InterPro" id="IPR020849">
    <property type="entry name" value="Small_GTPase_Ras-type"/>
</dbReference>
<evidence type="ECO:0000256" key="3">
    <source>
        <dbReference type="ARBA" id="ARBA00023134"/>
    </source>
</evidence>
<dbReference type="GO" id="GO:0016020">
    <property type="term" value="C:membrane"/>
    <property type="evidence" value="ECO:0007669"/>
    <property type="project" value="InterPro"/>
</dbReference>
<keyword evidence="6" id="KW-1185">Reference proteome</keyword>
<evidence type="ECO:0000313" key="5">
    <source>
        <dbReference type="EMBL" id="PMD55044.1"/>
    </source>
</evidence>
<organism evidence="5 6">
    <name type="scientific">Hyaloscypha bicolor E</name>
    <dbReference type="NCBI Taxonomy" id="1095630"/>
    <lineage>
        <taxon>Eukaryota</taxon>
        <taxon>Fungi</taxon>
        <taxon>Dikarya</taxon>
        <taxon>Ascomycota</taxon>
        <taxon>Pezizomycotina</taxon>
        <taxon>Leotiomycetes</taxon>
        <taxon>Helotiales</taxon>
        <taxon>Hyaloscyphaceae</taxon>
        <taxon>Hyaloscypha</taxon>
        <taxon>Hyaloscypha bicolor</taxon>
    </lineage>
</organism>
<dbReference type="AlphaFoldDB" id="A0A2J6SW88"/>
<evidence type="ECO:0000256" key="2">
    <source>
        <dbReference type="ARBA" id="ARBA00022741"/>
    </source>
</evidence>
<reference evidence="5 6" key="1">
    <citation type="submission" date="2016-04" db="EMBL/GenBank/DDBJ databases">
        <title>A degradative enzymes factory behind the ericoid mycorrhizal symbiosis.</title>
        <authorList>
            <consortium name="DOE Joint Genome Institute"/>
            <person name="Martino E."/>
            <person name="Morin E."/>
            <person name="Grelet G."/>
            <person name="Kuo A."/>
            <person name="Kohler A."/>
            <person name="Daghino S."/>
            <person name="Barry K."/>
            <person name="Choi C."/>
            <person name="Cichocki N."/>
            <person name="Clum A."/>
            <person name="Copeland A."/>
            <person name="Hainaut M."/>
            <person name="Haridas S."/>
            <person name="Labutti K."/>
            <person name="Lindquist E."/>
            <person name="Lipzen A."/>
            <person name="Khouja H.-R."/>
            <person name="Murat C."/>
            <person name="Ohm R."/>
            <person name="Olson A."/>
            <person name="Spatafora J."/>
            <person name="Veneault-Fourrey C."/>
            <person name="Henrissat B."/>
            <person name="Grigoriev I."/>
            <person name="Martin F."/>
            <person name="Perotto S."/>
        </authorList>
    </citation>
    <scope>NUCLEOTIDE SEQUENCE [LARGE SCALE GENOMIC DNA]</scope>
    <source>
        <strain evidence="5 6">E</strain>
    </source>
</reference>
<dbReference type="SMART" id="SM00175">
    <property type="entry name" value="RAB"/>
    <property type="match status" value="1"/>
</dbReference>
<dbReference type="InterPro" id="IPR027417">
    <property type="entry name" value="P-loop_NTPase"/>
</dbReference>
<dbReference type="GO" id="GO:0007165">
    <property type="term" value="P:signal transduction"/>
    <property type="evidence" value="ECO:0007669"/>
    <property type="project" value="InterPro"/>
</dbReference>
<evidence type="ECO:0000256" key="1">
    <source>
        <dbReference type="ARBA" id="ARBA00008344"/>
    </source>
</evidence>
<dbReference type="EMBL" id="KZ613856">
    <property type="protein sequence ID" value="PMD55044.1"/>
    <property type="molecule type" value="Genomic_DNA"/>
</dbReference>
<dbReference type="FunFam" id="3.40.50.300:FF:000654">
    <property type="entry name" value="Small g-protein ras2"/>
    <property type="match status" value="1"/>
</dbReference>
<dbReference type="InterPro" id="IPR005225">
    <property type="entry name" value="Small_GTP-bd"/>
</dbReference>